<dbReference type="InterPro" id="IPR001567">
    <property type="entry name" value="Pept_M3A_M3B_dom"/>
</dbReference>
<keyword evidence="5 9" id="KW-0862">Zinc</keyword>
<dbReference type="Gene3D" id="1.10.1370.10">
    <property type="entry name" value="Neurolysin, domain 3"/>
    <property type="match status" value="1"/>
</dbReference>
<dbReference type="Pfam" id="PF01432">
    <property type="entry name" value="Peptidase_M3"/>
    <property type="match status" value="1"/>
</dbReference>
<dbReference type="InterPro" id="IPR045090">
    <property type="entry name" value="Pept_M3A_M3B"/>
</dbReference>
<organism evidence="12 13">
    <name type="scientific">Tritrichomonas musculus</name>
    <dbReference type="NCBI Taxonomy" id="1915356"/>
    <lineage>
        <taxon>Eukaryota</taxon>
        <taxon>Metamonada</taxon>
        <taxon>Parabasalia</taxon>
        <taxon>Tritrichomonadida</taxon>
        <taxon>Tritrichomonadidae</taxon>
        <taxon>Tritrichomonas</taxon>
    </lineage>
</organism>
<proteinExistence type="inferred from homology"/>
<evidence type="ECO:0000256" key="4">
    <source>
        <dbReference type="ARBA" id="ARBA00022801"/>
    </source>
</evidence>
<gene>
    <name evidence="12" type="ORF">M9Y10_037833</name>
</gene>
<evidence type="ECO:0000259" key="11">
    <source>
        <dbReference type="Pfam" id="PF19310"/>
    </source>
</evidence>
<dbReference type="InterPro" id="IPR024080">
    <property type="entry name" value="Neurolysin/TOP_N"/>
</dbReference>
<evidence type="ECO:0000256" key="7">
    <source>
        <dbReference type="ARBA" id="ARBA00024603"/>
    </source>
</evidence>
<dbReference type="SUPFAM" id="SSF55486">
    <property type="entry name" value="Metalloproteases ('zincins'), catalytic domain"/>
    <property type="match status" value="1"/>
</dbReference>
<feature type="domain" description="Peptidase M3A/M3B catalytic" evidence="10">
    <location>
        <begin position="225"/>
        <end position="689"/>
    </location>
</feature>
<comment type="caution">
    <text evidence="12">The sequence shown here is derived from an EMBL/GenBank/DDBJ whole genome shotgun (WGS) entry which is preliminary data.</text>
</comment>
<protein>
    <recommendedName>
        <fullName evidence="8">oligopeptidase A</fullName>
        <ecNumber evidence="8">3.4.24.70</ecNumber>
    </recommendedName>
</protein>
<keyword evidence="6 9" id="KW-0482">Metalloprotease</keyword>
<evidence type="ECO:0000256" key="8">
    <source>
        <dbReference type="ARBA" id="ARBA00026100"/>
    </source>
</evidence>
<keyword evidence="3 9" id="KW-0479">Metal-binding</keyword>
<dbReference type="InterPro" id="IPR045666">
    <property type="entry name" value="OpdA_N"/>
</dbReference>
<dbReference type="Pfam" id="PF19310">
    <property type="entry name" value="TOP_N"/>
    <property type="match status" value="1"/>
</dbReference>
<keyword evidence="13" id="KW-1185">Reference proteome</keyword>
<evidence type="ECO:0000256" key="6">
    <source>
        <dbReference type="ARBA" id="ARBA00023049"/>
    </source>
</evidence>
<dbReference type="PANTHER" id="PTHR43660:SF1">
    <property type="entry name" value="DIPEPTIDYL CARBOXYPEPTIDASE"/>
    <property type="match status" value="1"/>
</dbReference>
<evidence type="ECO:0000256" key="5">
    <source>
        <dbReference type="ARBA" id="ARBA00022833"/>
    </source>
</evidence>
<evidence type="ECO:0000313" key="13">
    <source>
        <dbReference type="Proteomes" id="UP001470230"/>
    </source>
</evidence>
<accession>A0ABR2K6N7</accession>
<comment type="catalytic activity">
    <reaction evidence="7">
        <text>Hydrolysis of oligopeptides, with broad specificity. Gly or Ala commonly occur as P1 or P1' residues, but more distant residues are also important, as is shown by the fact that Z-Gly-Pro-Gly-|-Gly-Pro-Ala is cleaved, but not Z-(Gly)(5).</text>
        <dbReference type="EC" id="3.4.24.70"/>
    </reaction>
</comment>
<dbReference type="Proteomes" id="UP001470230">
    <property type="component" value="Unassembled WGS sequence"/>
</dbReference>
<dbReference type="Gene3D" id="3.40.390.10">
    <property type="entry name" value="Collagenase (Catalytic Domain)"/>
    <property type="match status" value="1"/>
</dbReference>
<dbReference type="Gene3D" id="1.20.1050.40">
    <property type="entry name" value="Endopeptidase. Chain P, domain 1"/>
    <property type="match status" value="1"/>
</dbReference>
<evidence type="ECO:0000256" key="2">
    <source>
        <dbReference type="ARBA" id="ARBA00022670"/>
    </source>
</evidence>
<feature type="domain" description="Oligopeptidase A N-terminal" evidence="11">
    <location>
        <begin position="50"/>
        <end position="151"/>
    </location>
</feature>
<dbReference type="EMBL" id="JAPFFF010000006">
    <property type="protein sequence ID" value="KAK8886800.1"/>
    <property type="molecule type" value="Genomic_DNA"/>
</dbReference>
<dbReference type="InterPro" id="IPR024077">
    <property type="entry name" value="Neurolysin/TOP_dom2"/>
</dbReference>
<dbReference type="CDD" id="cd06456">
    <property type="entry name" value="M3A_DCP"/>
    <property type="match status" value="1"/>
</dbReference>
<keyword evidence="4 9" id="KW-0378">Hydrolase</keyword>
<dbReference type="PANTHER" id="PTHR43660">
    <property type="entry name" value="DIPEPTIDYL CARBOXYPEPTIDASE"/>
    <property type="match status" value="1"/>
</dbReference>
<dbReference type="InterPro" id="IPR024079">
    <property type="entry name" value="MetalloPept_cat_dom_sf"/>
</dbReference>
<dbReference type="EC" id="3.4.24.70" evidence="8"/>
<comment type="similarity">
    <text evidence="1 9">Belongs to the peptidase M3 family.</text>
</comment>
<sequence length="692" mass="79686">MSSHPFIDIQFPVPWVELTPEQAKIDVEFAMKLAQDKIDAISNLADDQISYDSVFTALDNCDIELDQGSNYMDHLNSVHDNEPLRAVYKELNPRITDFYTKINLNPKLWAVIKKAAQKLENAQLTPVQKRYVELTLLSFKLNGADLEDEKKEEFAKIQVEITKLTDQYKSNVLDSTNAFELFVEDKAELEGLPESSFVQAAEAAEKKGKKGQYLFTLHFPSMFPVMKYAKSESLRKKIWEGACGIGHSGKYDNSEILLKIASLRDRNAHLLGFNSFADLNLLRRMALNGGNALHFVDEMHDKCKRQFLEESERLRQYKAKLVGDDKAEILPWERNYYQELLRKEKYDFDDESLRPYFPVDKVMKGVFSITSTLYGIDVREKETYYRESASDPIQEGKVEVWNKDVKYFEVFDKETGEQLGGFYADWHPRDDKKSGAWFHPFYSLYKSNPKNLGAICGNIQKPTGGKPALLDHSEVETIFHEFGHLCHGIVSKATIRSFAGTNVAWDFVELPSQFLENWTWERDALNLFASHYETGQQIPSEIFDKMIAARNYNSAIFMMRQLSFGKIDLEIHHHFHKYDGMTVDQIDELVLKDYRVPCSVKAPSCLYNFGHLFNSPVAYAAGYYSYMWAEELEADAFTRFKKEGILNEKTGKEFRDKILIWGNSKPAADLFRDFMGRNPDPSALLTRNGIKP</sequence>
<evidence type="ECO:0000313" key="12">
    <source>
        <dbReference type="EMBL" id="KAK8886800.1"/>
    </source>
</evidence>
<evidence type="ECO:0000256" key="3">
    <source>
        <dbReference type="ARBA" id="ARBA00022723"/>
    </source>
</evidence>
<reference evidence="12 13" key="1">
    <citation type="submission" date="2024-04" db="EMBL/GenBank/DDBJ databases">
        <title>Tritrichomonas musculus Genome.</title>
        <authorList>
            <person name="Alves-Ferreira E."/>
            <person name="Grigg M."/>
            <person name="Lorenzi H."/>
            <person name="Galac M."/>
        </authorList>
    </citation>
    <scope>NUCLEOTIDE SEQUENCE [LARGE SCALE GENOMIC DNA]</scope>
    <source>
        <strain evidence="12 13">EAF2021</strain>
    </source>
</reference>
<name>A0ABR2K6N7_9EUKA</name>
<keyword evidence="2 9" id="KW-0645">Protease</keyword>
<dbReference type="InterPro" id="IPR034005">
    <property type="entry name" value="M3A_DCP"/>
</dbReference>
<evidence type="ECO:0000256" key="9">
    <source>
        <dbReference type="RuleBase" id="RU003435"/>
    </source>
</evidence>
<evidence type="ECO:0000256" key="1">
    <source>
        <dbReference type="ARBA" id="ARBA00006040"/>
    </source>
</evidence>
<comment type="cofactor">
    <cofactor evidence="9">
        <name>Zn(2+)</name>
        <dbReference type="ChEBI" id="CHEBI:29105"/>
    </cofactor>
    <text evidence="9">Binds 1 zinc ion.</text>
</comment>
<evidence type="ECO:0000259" key="10">
    <source>
        <dbReference type="Pfam" id="PF01432"/>
    </source>
</evidence>